<sequence>MMSAAGLEPATNGLKGHCSTIELRDLSVMPR</sequence>
<accession>X0VDK5</accession>
<proteinExistence type="predicted"/>
<gene>
    <name evidence="1" type="ORF">S01H1_37039</name>
</gene>
<dbReference type="EMBL" id="BARS01023246">
    <property type="protein sequence ID" value="GAG09342.1"/>
    <property type="molecule type" value="Genomic_DNA"/>
</dbReference>
<organism evidence="1">
    <name type="scientific">marine sediment metagenome</name>
    <dbReference type="NCBI Taxonomy" id="412755"/>
    <lineage>
        <taxon>unclassified sequences</taxon>
        <taxon>metagenomes</taxon>
        <taxon>ecological metagenomes</taxon>
    </lineage>
</organism>
<comment type="caution">
    <text evidence="1">The sequence shown here is derived from an EMBL/GenBank/DDBJ whole genome shotgun (WGS) entry which is preliminary data.</text>
</comment>
<reference evidence="1" key="1">
    <citation type="journal article" date="2014" name="Front. Microbiol.">
        <title>High frequency of phylogenetically diverse reductive dehalogenase-homologous genes in deep subseafloor sedimentary metagenomes.</title>
        <authorList>
            <person name="Kawai M."/>
            <person name="Futagami T."/>
            <person name="Toyoda A."/>
            <person name="Takaki Y."/>
            <person name="Nishi S."/>
            <person name="Hori S."/>
            <person name="Arai W."/>
            <person name="Tsubouchi T."/>
            <person name="Morono Y."/>
            <person name="Uchiyama I."/>
            <person name="Ito T."/>
            <person name="Fujiyama A."/>
            <person name="Inagaki F."/>
            <person name="Takami H."/>
        </authorList>
    </citation>
    <scope>NUCLEOTIDE SEQUENCE</scope>
    <source>
        <strain evidence="1">Expedition CK06-06</strain>
    </source>
</reference>
<protein>
    <submittedName>
        <fullName evidence="1">Uncharacterized protein</fullName>
    </submittedName>
</protein>
<evidence type="ECO:0000313" key="1">
    <source>
        <dbReference type="EMBL" id="GAG09342.1"/>
    </source>
</evidence>
<dbReference type="AlphaFoldDB" id="X0VDK5"/>
<feature type="non-terminal residue" evidence="1">
    <location>
        <position position="31"/>
    </location>
</feature>
<name>X0VDK5_9ZZZZ</name>